<keyword evidence="3" id="KW-1185">Reference proteome</keyword>
<keyword evidence="1" id="KW-0472">Membrane</keyword>
<comment type="caution">
    <text evidence="2">The sequence shown here is derived from an EMBL/GenBank/DDBJ whole genome shotgun (WGS) entry which is preliminary data.</text>
</comment>
<dbReference type="Proteomes" id="UP000006428">
    <property type="component" value="Unassembled WGS sequence"/>
</dbReference>
<feature type="transmembrane region" description="Helical" evidence="1">
    <location>
        <begin position="21"/>
        <end position="44"/>
    </location>
</feature>
<reference evidence="2 3" key="1">
    <citation type="journal article" date="2012" name="Front. Microbiol.">
        <title>Draft Genome Sequence of the Virulent Strain 01-B526 of the Fish Pathogen Aeromonas salmonicida.</title>
        <authorList>
            <person name="Charette S.J."/>
            <person name="Brochu F."/>
            <person name="Boyle B."/>
            <person name="Filion G."/>
            <person name="Tanaka K.H."/>
            <person name="Derome N."/>
        </authorList>
    </citation>
    <scope>NUCLEOTIDE SEQUENCE [LARGE SCALE GENOMIC DNA]</scope>
    <source>
        <strain evidence="2 3">01-B526</strain>
    </source>
</reference>
<gene>
    <name evidence="2" type="ORF">IYQ_08376</name>
</gene>
<sequence length="46" mass="5243">MILLCEPARLLAKLVKQLRNPLIFLIQPFGLLFNPFHLLLLLTLSG</sequence>
<name>A0ABN0E1E5_AERSS</name>
<keyword evidence="1" id="KW-1133">Transmembrane helix</keyword>
<proteinExistence type="predicted"/>
<accession>A0ABN0E1E5</accession>
<protein>
    <submittedName>
        <fullName evidence="2">Uncharacterized protein</fullName>
    </submittedName>
</protein>
<organism evidence="2 3">
    <name type="scientific">Aeromonas salmonicida subsp. salmonicida 01-B526</name>
    <dbReference type="NCBI Taxonomy" id="1076135"/>
    <lineage>
        <taxon>Bacteria</taxon>
        <taxon>Pseudomonadati</taxon>
        <taxon>Pseudomonadota</taxon>
        <taxon>Gammaproteobacteria</taxon>
        <taxon>Aeromonadales</taxon>
        <taxon>Aeromonadaceae</taxon>
        <taxon>Aeromonas</taxon>
    </lineage>
</organism>
<dbReference type="EMBL" id="AGVO01000028">
    <property type="protein sequence ID" value="EHI52981.1"/>
    <property type="molecule type" value="Genomic_DNA"/>
</dbReference>
<evidence type="ECO:0000313" key="2">
    <source>
        <dbReference type="EMBL" id="EHI52981.1"/>
    </source>
</evidence>
<keyword evidence="1" id="KW-0812">Transmembrane</keyword>
<evidence type="ECO:0000313" key="3">
    <source>
        <dbReference type="Proteomes" id="UP000006428"/>
    </source>
</evidence>
<evidence type="ECO:0000256" key="1">
    <source>
        <dbReference type="SAM" id="Phobius"/>
    </source>
</evidence>